<name>K0SFJ9_THAOC</name>
<reference evidence="2 3" key="1">
    <citation type="journal article" date="2012" name="Genome Biol.">
        <title>Genome and low-iron response of an oceanic diatom adapted to chronic iron limitation.</title>
        <authorList>
            <person name="Lommer M."/>
            <person name="Specht M."/>
            <person name="Roy A.S."/>
            <person name="Kraemer L."/>
            <person name="Andreson R."/>
            <person name="Gutowska M.A."/>
            <person name="Wolf J."/>
            <person name="Bergner S.V."/>
            <person name="Schilhabel M.B."/>
            <person name="Klostermeier U.C."/>
            <person name="Beiko R.G."/>
            <person name="Rosenstiel P."/>
            <person name="Hippler M."/>
            <person name="Laroche J."/>
        </authorList>
    </citation>
    <scope>NUCLEOTIDE SEQUENCE [LARGE SCALE GENOMIC DNA]</scope>
    <source>
        <strain evidence="2 3">CCMP1005</strain>
    </source>
</reference>
<dbReference type="EMBL" id="AGNL01018027">
    <property type="protein sequence ID" value="EJK63759.1"/>
    <property type="molecule type" value="Genomic_DNA"/>
</dbReference>
<dbReference type="OrthoDB" id="1934841at2759"/>
<dbReference type="PANTHER" id="PTHR10492">
    <property type="match status" value="1"/>
</dbReference>
<dbReference type="InterPro" id="IPR049163">
    <property type="entry name" value="Pif1-like_2B_dom"/>
</dbReference>
<evidence type="ECO:0000259" key="1">
    <source>
        <dbReference type="Pfam" id="PF21530"/>
    </source>
</evidence>
<dbReference type="OMA" id="CFSITIN"/>
<feature type="domain" description="DNA helicase Pif1-like 2B" evidence="1">
    <location>
        <begin position="127"/>
        <end position="170"/>
    </location>
</feature>
<dbReference type="Proteomes" id="UP000266841">
    <property type="component" value="Unassembled WGS sequence"/>
</dbReference>
<accession>K0SFJ9</accession>
<dbReference type="InterPro" id="IPR027417">
    <property type="entry name" value="P-loop_NTPase"/>
</dbReference>
<evidence type="ECO:0000313" key="3">
    <source>
        <dbReference type="Proteomes" id="UP000266841"/>
    </source>
</evidence>
<organism evidence="2 3">
    <name type="scientific">Thalassiosira oceanica</name>
    <name type="common">Marine diatom</name>
    <dbReference type="NCBI Taxonomy" id="159749"/>
    <lineage>
        <taxon>Eukaryota</taxon>
        <taxon>Sar</taxon>
        <taxon>Stramenopiles</taxon>
        <taxon>Ochrophyta</taxon>
        <taxon>Bacillariophyta</taxon>
        <taxon>Coscinodiscophyceae</taxon>
        <taxon>Thalassiosirophycidae</taxon>
        <taxon>Thalassiosirales</taxon>
        <taxon>Thalassiosiraceae</taxon>
        <taxon>Thalassiosira</taxon>
    </lineage>
</organism>
<dbReference type="PANTHER" id="PTHR10492:SF57">
    <property type="entry name" value="ATP-DEPENDENT DNA HELICASE"/>
    <property type="match status" value="1"/>
</dbReference>
<evidence type="ECO:0000313" key="2">
    <source>
        <dbReference type="EMBL" id="EJK63759.1"/>
    </source>
</evidence>
<dbReference type="CDD" id="cd18809">
    <property type="entry name" value="SF1_C_RecD"/>
    <property type="match status" value="1"/>
</dbReference>
<dbReference type="SUPFAM" id="SSF52540">
    <property type="entry name" value="P-loop containing nucleoside triphosphate hydrolases"/>
    <property type="match status" value="1"/>
</dbReference>
<keyword evidence="3" id="KW-1185">Reference proteome</keyword>
<comment type="caution">
    <text evidence="2">The sequence shown here is derived from an EMBL/GenBank/DDBJ whole genome shotgun (WGS) entry which is preliminary data.</text>
</comment>
<protein>
    <recommendedName>
        <fullName evidence="1">DNA helicase Pif1-like 2B domain-containing protein</fullName>
    </recommendedName>
</protein>
<dbReference type="eggNOG" id="KOG0987">
    <property type="taxonomic scope" value="Eukaryota"/>
</dbReference>
<dbReference type="AlphaFoldDB" id="K0SFJ9"/>
<sequence>MRVKNEIAKRPNDSVFRDQLENHEQWLLDLGEGRLPCHGYDESDIIDIPPSMSKDSKEDVIDSVFEDFTEHIGDGEYYKSRVILAATNEVVNEVNNEMVRRIPGVLHTLESVDTVGDMDSQTSFPTEFLNSLSLSGLPEHELHLRVDSVVILLRNMDIKGGHCNGTRYLVKHIGEYRLVLHKLEAGPDDKDKVLILPRIPLRYNGVDLPFEICRLQFPVKLAFALTINRSQGQSVSKCGILLPKNVWTHGQIYVAFSRCGNPNNIHVWAEQEQFKRLFGGKLPEGKILVKNVVYKEVVR</sequence>
<proteinExistence type="predicted"/>
<gene>
    <name evidence="2" type="ORF">THAOC_15566</name>
</gene>
<dbReference type="Pfam" id="PF21530">
    <property type="entry name" value="Pif1_2B_dom"/>
    <property type="match status" value="1"/>
</dbReference>